<protein>
    <recommendedName>
        <fullName evidence="6 7">Lipopolysaccharide export system protein LptC</fullName>
    </recommendedName>
</protein>
<comment type="subcellular location">
    <subcellularLocation>
        <location evidence="6">Cell inner membrane</location>
        <topology evidence="6">Single-pass membrane protein</topology>
    </subcellularLocation>
</comment>
<evidence type="ECO:0000256" key="3">
    <source>
        <dbReference type="ARBA" id="ARBA00022692"/>
    </source>
</evidence>
<evidence type="ECO:0000256" key="4">
    <source>
        <dbReference type="ARBA" id="ARBA00022989"/>
    </source>
</evidence>
<accession>A0ABU9H846</accession>
<dbReference type="Pfam" id="PF06835">
    <property type="entry name" value="LptC"/>
    <property type="match status" value="1"/>
</dbReference>
<dbReference type="InterPro" id="IPR026265">
    <property type="entry name" value="LptC"/>
</dbReference>
<dbReference type="NCBIfam" id="TIGR04409">
    <property type="entry name" value="LptC_YrbK"/>
    <property type="match status" value="1"/>
</dbReference>
<comment type="caution">
    <text evidence="8">The sequence shown here is derived from an EMBL/GenBank/DDBJ whole genome shotgun (WGS) entry which is preliminary data.</text>
</comment>
<evidence type="ECO:0000256" key="7">
    <source>
        <dbReference type="PIRNR" id="PIRNR028513"/>
    </source>
</evidence>
<dbReference type="RefSeq" id="WP_341626759.1">
    <property type="nucleotide sequence ID" value="NZ_JBAKBA010000003.1"/>
</dbReference>
<dbReference type="PIRSF" id="PIRSF028513">
    <property type="entry name" value="LptC"/>
    <property type="match status" value="1"/>
</dbReference>
<comment type="function">
    <text evidence="6">Involved in the assembly of lipopolysaccharide (LPS). Required for the translocation of LPS from the inner membrane to the outer membrane. Facilitates the transfer of LPS from the inner membrane to the periplasmic protein LptA. Could be a docking site for LptA.</text>
</comment>
<keyword evidence="9" id="KW-1185">Reference proteome</keyword>
<dbReference type="InterPro" id="IPR010664">
    <property type="entry name" value="LipoPS_assembly_LptC-rel"/>
</dbReference>
<proteinExistence type="inferred from homology"/>
<evidence type="ECO:0000256" key="6">
    <source>
        <dbReference type="HAMAP-Rule" id="MF_01915"/>
    </source>
</evidence>
<keyword evidence="2 6" id="KW-0997">Cell inner membrane</keyword>
<dbReference type="Proteomes" id="UP001366060">
    <property type="component" value="Unassembled WGS sequence"/>
</dbReference>
<dbReference type="PANTHER" id="PTHR37481">
    <property type="entry name" value="LIPOPOLYSACCHARIDE EXPORT SYSTEM PROTEIN LPTC"/>
    <property type="match status" value="1"/>
</dbReference>
<evidence type="ECO:0000313" key="8">
    <source>
        <dbReference type="EMBL" id="MEL0658040.1"/>
    </source>
</evidence>
<keyword evidence="4 6" id="KW-1133">Transmembrane helix</keyword>
<organism evidence="8 9">
    <name type="scientific">Psychromonas arctica</name>
    <dbReference type="NCBI Taxonomy" id="168275"/>
    <lineage>
        <taxon>Bacteria</taxon>
        <taxon>Pseudomonadati</taxon>
        <taxon>Pseudomonadota</taxon>
        <taxon>Gammaproteobacteria</taxon>
        <taxon>Alteromonadales</taxon>
        <taxon>Psychromonadaceae</taxon>
        <taxon>Psychromonas</taxon>
    </lineage>
</organism>
<dbReference type="HAMAP" id="MF_01915">
    <property type="entry name" value="LPS_assembly_LptC"/>
    <property type="match status" value="1"/>
</dbReference>
<keyword evidence="5 6" id="KW-0472">Membrane</keyword>
<evidence type="ECO:0000256" key="5">
    <source>
        <dbReference type="ARBA" id="ARBA00023136"/>
    </source>
</evidence>
<comment type="subunit">
    <text evidence="6">Component of the lipopolysaccharide transport and assembly complex. Interacts with LptA and the LptBFG transporter complex.</text>
</comment>
<dbReference type="PANTHER" id="PTHR37481:SF1">
    <property type="entry name" value="LIPOPOLYSACCHARIDE EXPORT SYSTEM PROTEIN LPTC"/>
    <property type="match status" value="1"/>
</dbReference>
<name>A0ABU9H846_9GAMM</name>
<dbReference type="InterPro" id="IPR052363">
    <property type="entry name" value="LPS_export_LptC"/>
</dbReference>
<sequence length="187" mass="21386">MNKRKSIPFIALLVAFIVWIYVKPDIELSSLPDHHPSYIADDVQSNHYDEFGFNDYRVFAEKMTNFPENDTTLFEYPKVIVYTKDIKTDVITTWQLTSKTGTLTEKYNLLLSGDVLVENLSKDQLVQTMSTAQATLQLDSKEISSDQKVTWTGPQVKQEGVGFWASMVTEEMKLNSNIKAVYLNESK</sequence>
<keyword evidence="3 6" id="KW-0812">Transmembrane</keyword>
<keyword evidence="1 6" id="KW-1003">Cell membrane</keyword>
<reference evidence="8 9" key="1">
    <citation type="submission" date="2024-02" db="EMBL/GenBank/DDBJ databases">
        <title>Bacteria isolated from the canopy kelp, Nereocystis luetkeana.</title>
        <authorList>
            <person name="Pfister C.A."/>
            <person name="Younker I.T."/>
            <person name="Light S.H."/>
        </authorList>
    </citation>
    <scope>NUCLEOTIDE SEQUENCE [LARGE SCALE GENOMIC DNA]</scope>
    <source>
        <strain evidence="8 9">TI.2.07</strain>
    </source>
</reference>
<gene>
    <name evidence="6 8" type="primary">lptC</name>
    <name evidence="8" type="ORF">V6255_02710</name>
</gene>
<evidence type="ECO:0000313" key="9">
    <source>
        <dbReference type="Proteomes" id="UP001366060"/>
    </source>
</evidence>
<comment type="function">
    <text evidence="7">Required for the translocation of lipopolysaccharide (LPS) from the inner membrane to the outer membrane.</text>
</comment>
<dbReference type="Gene3D" id="2.60.450.10">
    <property type="entry name" value="Lipopolysaccharide (LPS) transport protein A like domain"/>
    <property type="match status" value="1"/>
</dbReference>
<dbReference type="EMBL" id="JBAKBA010000003">
    <property type="protein sequence ID" value="MEL0658040.1"/>
    <property type="molecule type" value="Genomic_DNA"/>
</dbReference>
<comment type="similarity">
    <text evidence="6 7">Belongs to the LptC family.</text>
</comment>
<evidence type="ECO:0000256" key="2">
    <source>
        <dbReference type="ARBA" id="ARBA00022519"/>
    </source>
</evidence>
<evidence type="ECO:0000256" key="1">
    <source>
        <dbReference type="ARBA" id="ARBA00022475"/>
    </source>
</evidence>